<dbReference type="OrthoDB" id="4851849at2759"/>
<organism evidence="1 2">
    <name type="scientific">Friedmanniomyces endolithicus</name>
    <dbReference type="NCBI Taxonomy" id="329885"/>
    <lineage>
        <taxon>Eukaryota</taxon>
        <taxon>Fungi</taxon>
        <taxon>Dikarya</taxon>
        <taxon>Ascomycota</taxon>
        <taxon>Pezizomycotina</taxon>
        <taxon>Dothideomycetes</taxon>
        <taxon>Dothideomycetidae</taxon>
        <taxon>Mycosphaerellales</taxon>
        <taxon>Teratosphaeriaceae</taxon>
        <taxon>Friedmanniomyces</taxon>
    </lineage>
</organism>
<dbReference type="Pfam" id="PF14441">
    <property type="entry name" value="OTT_1508_deam"/>
    <property type="match status" value="1"/>
</dbReference>
<protein>
    <submittedName>
        <fullName evidence="1">Uncharacterized protein</fullName>
    </submittedName>
</protein>
<accession>A0A4U0TW04</accession>
<dbReference type="EMBL" id="NAJP01000138">
    <property type="protein sequence ID" value="TKA26540.1"/>
    <property type="molecule type" value="Genomic_DNA"/>
</dbReference>
<dbReference type="Proteomes" id="UP000310066">
    <property type="component" value="Unassembled WGS sequence"/>
</dbReference>
<sequence>MPVRCTIPNLAPKNGPGDFDIAWARVFGSRIGGQFSQRRAEARAKLISSSSTHGKKRKVHAEVQILLFYELHPQPRPPRIICASKSACYLCNLFFHVHGKFEVPGTHGRIYDTWTLPDWSSQQRADGRTMLDVLNRFNQSIENTIRKVVGQGTPKPSLPNESTLYIHPLWASVSTVRPEAPPDSGIMAIMSLPLSNDSVESVSPYNPLKLIVETASDRAAPNALSFVSTGTTEQSITDDSTMDVVVLPLGANLQKHIKYGTQLCVETSTIHFEFSVLEGLDDQAKHDASYSFPITIAYRADDSNASKGAVEGQVVDFDALRIDQDTVISLENLPASTLLCSSRGQDVVLTFGVPRRGSL</sequence>
<name>A0A4U0TW04_9PEZI</name>
<reference evidence="1 2" key="1">
    <citation type="submission" date="2017-03" db="EMBL/GenBank/DDBJ databases">
        <title>Genomes of endolithic fungi from Antarctica.</title>
        <authorList>
            <person name="Coleine C."/>
            <person name="Masonjones S."/>
            <person name="Stajich J.E."/>
        </authorList>
    </citation>
    <scope>NUCLEOTIDE SEQUENCE [LARGE SCALE GENOMIC DNA]</scope>
    <source>
        <strain evidence="1 2">CCFEE 5311</strain>
    </source>
</reference>
<dbReference type="InterPro" id="IPR027796">
    <property type="entry name" value="OTT_1508_deam-like"/>
</dbReference>
<evidence type="ECO:0000313" key="1">
    <source>
        <dbReference type="EMBL" id="TKA26540.1"/>
    </source>
</evidence>
<comment type="caution">
    <text evidence="1">The sequence shown here is derived from an EMBL/GenBank/DDBJ whole genome shotgun (WGS) entry which is preliminary data.</text>
</comment>
<gene>
    <name evidence="1" type="ORF">B0A54_17526</name>
</gene>
<dbReference type="AlphaFoldDB" id="A0A4U0TW04"/>
<proteinExistence type="predicted"/>
<evidence type="ECO:0000313" key="2">
    <source>
        <dbReference type="Proteomes" id="UP000310066"/>
    </source>
</evidence>